<sequence>MFVMRSESFEVSGPVRASVKVEHGHVFVQHGAGVEQARVTLSPMIAGDEVAADLIARATVEFADGVLLVIVPPTPAGAGGSTVVTSRGGMTVTQNFGHVSVGSNVVGMTIVNGRVVCGGGLNVSGAIVAGGVLGGGGVRVNVLVPEQSSVTARTVSADLDTGSFGEKSLDTVDFHTLSGGLHVGKALTVLASTISGDVVVDAASQVQVTSTSGDVELEVGTRAEVSTVSGDVAVLAVHEGVRVSVATVSGDIRVTPIAPGMSIEVSTSTVNGKVRGPRAVQGR</sequence>
<dbReference type="EMBL" id="BNAR01000009">
    <property type="protein sequence ID" value="GHH49240.1"/>
    <property type="molecule type" value="Genomic_DNA"/>
</dbReference>
<dbReference type="InterPro" id="IPR025164">
    <property type="entry name" value="Toastrack_DUF4097"/>
</dbReference>
<dbReference type="Proteomes" id="UP000605568">
    <property type="component" value="Unassembled WGS sequence"/>
</dbReference>
<evidence type="ECO:0000313" key="2">
    <source>
        <dbReference type="EMBL" id="GHH49240.1"/>
    </source>
</evidence>
<feature type="domain" description="DUF4097" evidence="1">
    <location>
        <begin position="132"/>
        <end position="275"/>
    </location>
</feature>
<gene>
    <name evidence="2" type="ORF">GCM10017774_56300</name>
</gene>
<organism evidence="2 3">
    <name type="scientific">Lentzea cavernae</name>
    <dbReference type="NCBI Taxonomy" id="2020703"/>
    <lineage>
        <taxon>Bacteria</taxon>
        <taxon>Bacillati</taxon>
        <taxon>Actinomycetota</taxon>
        <taxon>Actinomycetes</taxon>
        <taxon>Pseudonocardiales</taxon>
        <taxon>Pseudonocardiaceae</taxon>
        <taxon>Lentzea</taxon>
    </lineage>
</organism>
<proteinExistence type="predicted"/>
<name>A0ABQ3MKA8_9PSEU</name>
<evidence type="ECO:0000259" key="1">
    <source>
        <dbReference type="Pfam" id="PF13349"/>
    </source>
</evidence>
<dbReference type="Pfam" id="PF13349">
    <property type="entry name" value="DUF4097"/>
    <property type="match status" value="1"/>
</dbReference>
<reference evidence="3" key="1">
    <citation type="journal article" date="2019" name="Int. J. Syst. Evol. Microbiol.">
        <title>The Global Catalogue of Microorganisms (GCM) 10K type strain sequencing project: providing services to taxonomists for standard genome sequencing and annotation.</title>
        <authorList>
            <consortium name="The Broad Institute Genomics Platform"/>
            <consortium name="The Broad Institute Genome Sequencing Center for Infectious Disease"/>
            <person name="Wu L."/>
            <person name="Ma J."/>
        </authorList>
    </citation>
    <scope>NUCLEOTIDE SEQUENCE [LARGE SCALE GENOMIC DNA]</scope>
    <source>
        <strain evidence="3">CGMCC 4.7367</strain>
    </source>
</reference>
<accession>A0ABQ3MKA8</accession>
<keyword evidence="3" id="KW-1185">Reference proteome</keyword>
<evidence type="ECO:0000313" key="3">
    <source>
        <dbReference type="Proteomes" id="UP000605568"/>
    </source>
</evidence>
<protein>
    <recommendedName>
        <fullName evidence="1">DUF4097 domain-containing protein</fullName>
    </recommendedName>
</protein>
<comment type="caution">
    <text evidence="2">The sequence shown here is derived from an EMBL/GenBank/DDBJ whole genome shotgun (WGS) entry which is preliminary data.</text>
</comment>